<feature type="compositionally biased region" description="Basic and acidic residues" evidence="1">
    <location>
        <begin position="346"/>
        <end position="356"/>
    </location>
</feature>
<evidence type="ECO:0000313" key="4">
    <source>
        <dbReference type="Proteomes" id="UP001642540"/>
    </source>
</evidence>
<protein>
    <submittedName>
        <fullName evidence="3">Uncharacterized protein</fullName>
    </submittedName>
</protein>
<feature type="compositionally biased region" description="Acidic residues" evidence="1">
    <location>
        <begin position="357"/>
        <end position="375"/>
    </location>
</feature>
<sequence>MRAKVLVCLLALWGQPWDSLGMQVDLYAHKDKFGQSLNMDISDGECTNVPRPWLNVTMSVDTHGSCMQFYDGKSCTGKIAVVQSFHTPHMMDLSLISFHNVIQSISPCGAKVPSGRYVVQSAVDTSILTVSKYENQFAFAHTLPPRAFIPKSQQWEIREEESNFTNCFKWVLRPLLVAPKPTPAKPGTVPEEVKYQVPSRIVDQYLEQQKLLRERDEEGSGSKVYKIKNRRKKPAKEPDSLRARKQQSMPPQPQVFYSRSQPDFLRKYAQYSKPQAPMKYMEGMYPVYDEVKIEDPVFPDFLLHAASRRENEENRDKYGYKPYAVTRPPLRIPLPTGHPSFSPQKPKYDGRRKEPEFVQEQEESEEEEEEDEVEEPEPKTEDQVHDALLRDKEERHPKESEESGEEEEEEDEEEKPEADQAAKEKEAEADSEEDPAVSVAGFMKLLFKGISNKLQDGDKANEEMVNTFERKRR</sequence>
<feature type="compositionally biased region" description="Acidic residues" evidence="1">
    <location>
        <begin position="402"/>
        <end position="416"/>
    </location>
</feature>
<feature type="region of interest" description="Disordered" evidence="1">
    <location>
        <begin position="310"/>
        <end position="436"/>
    </location>
</feature>
<keyword evidence="2" id="KW-0732">Signal</keyword>
<comment type="caution">
    <text evidence="3">The sequence shown here is derived from an EMBL/GenBank/DDBJ whole genome shotgun (WGS) entry which is preliminary data.</text>
</comment>
<dbReference type="EMBL" id="CAXLJM020000072">
    <property type="protein sequence ID" value="CAL8126724.1"/>
    <property type="molecule type" value="Genomic_DNA"/>
</dbReference>
<feature type="region of interest" description="Disordered" evidence="1">
    <location>
        <begin position="454"/>
        <end position="473"/>
    </location>
</feature>
<organism evidence="3 4">
    <name type="scientific">Orchesella dallaii</name>
    <dbReference type="NCBI Taxonomy" id="48710"/>
    <lineage>
        <taxon>Eukaryota</taxon>
        <taxon>Metazoa</taxon>
        <taxon>Ecdysozoa</taxon>
        <taxon>Arthropoda</taxon>
        <taxon>Hexapoda</taxon>
        <taxon>Collembola</taxon>
        <taxon>Entomobryomorpha</taxon>
        <taxon>Entomobryoidea</taxon>
        <taxon>Orchesellidae</taxon>
        <taxon>Orchesellinae</taxon>
        <taxon>Orchesella</taxon>
    </lineage>
</organism>
<dbReference type="Proteomes" id="UP001642540">
    <property type="component" value="Unassembled WGS sequence"/>
</dbReference>
<keyword evidence="4" id="KW-1185">Reference proteome</keyword>
<gene>
    <name evidence="3" type="ORF">ODALV1_LOCUS21524</name>
</gene>
<accession>A0ABP1RDJ4</accession>
<feature type="region of interest" description="Disordered" evidence="1">
    <location>
        <begin position="212"/>
        <end position="259"/>
    </location>
</feature>
<proteinExistence type="predicted"/>
<reference evidence="3 4" key="1">
    <citation type="submission" date="2024-08" db="EMBL/GenBank/DDBJ databases">
        <authorList>
            <person name="Cucini C."/>
            <person name="Frati F."/>
        </authorList>
    </citation>
    <scope>NUCLEOTIDE SEQUENCE [LARGE SCALE GENOMIC DNA]</scope>
</reference>
<feature type="compositionally biased region" description="Basic and acidic residues" evidence="1">
    <location>
        <begin position="310"/>
        <end position="319"/>
    </location>
</feature>
<evidence type="ECO:0000313" key="3">
    <source>
        <dbReference type="EMBL" id="CAL8126724.1"/>
    </source>
</evidence>
<evidence type="ECO:0000256" key="2">
    <source>
        <dbReference type="SAM" id="SignalP"/>
    </source>
</evidence>
<feature type="chain" id="PRO_5046102864" evidence="2">
    <location>
        <begin position="22"/>
        <end position="473"/>
    </location>
</feature>
<feature type="compositionally biased region" description="Basic and acidic residues" evidence="1">
    <location>
        <begin position="417"/>
        <end position="428"/>
    </location>
</feature>
<feature type="compositionally biased region" description="Basic and acidic residues" evidence="1">
    <location>
        <begin position="376"/>
        <end position="401"/>
    </location>
</feature>
<evidence type="ECO:0000256" key="1">
    <source>
        <dbReference type="SAM" id="MobiDB-lite"/>
    </source>
</evidence>
<name>A0ABP1RDJ4_9HEXA</name>
<feature type="compositionally biased region" description="Basic residues" evidence="1">
    <location>
        <begin position="225"/>
        <end position="234"/>
    </location>
</feature>
<feature type="signal peptide" evidence="2">
    <location>
        <begin position="1"/>
        <end position="21"/>
    </location>
</feature>